<reference evidence="9 10" key="1">
    <citation type="submission" date="2018-06" db="EMBL/GenBank/DDBJ databases">
        <authorList>
            <consortium name="Pathogen Informatics"/>
            <person name="Doyle S."/>
        </authorList>
    </citation>
    <scope>NUCLEOTIDE SEQUENCE [LARGE SCALE GENOMIC DNA]</scope>
    <source>
        <strain evidence="9 10">NCTC10717</strain>
    </source>
</reference>
<feature type="transmembrane region" description="Helical" evidence="7">
    <location>
        <begin position="80"/>
        <end position="104"/>
    </location>
</feature>
<dbReference type="GO" id="GO:0009267">
    <property type="term" value="P:cellular response to starvation"/>
    <property type="evidence" value="ECO:0007669"/>
    <property type="project" value="InterPro"/>
</dbReference>
<feature type="domain" description="CstA N-terminal" evidence="8">
    <location>
        <begin position="171"/>
        <end position="311"/>
    </location>
</feature>
<gene>
    <name evidence="9" type="primary">cstA</name>
    <name evidence="9" type="ORF">NCTC10717_00382</name>
</gene>
<evidence type="ECO:0000256" key="5">
    <source>
        <dbReference type="ARBA" id="ARBA00022989"/>
    </source>
</evidence>
<feature type="domain" description="CstA N-terminal" evidence="8">
    <location>
        <begin position="2"/>
        <end position="143"/>
    </location>
</feature>
<feature type="transmembrane region" description="Helical" evidence="7">
    <location>
        <begin position="174"/>
        <end position="195"/>
    </location>
</feature>
<evidence type="ECO:0000256" key="7">
    <source>
        <dbReference type="SAM" id="Phobius"/>
    </source>
</evidence>
<dbReference type="EMBL" id="UHIA01000003">
    <property type="protein sequence ID" value="SUO92083.1"/>
    <property type="molecule type" value="Genomic_DNA"/>
</dbReference>
<dbReference type="AlphaFoldDB" id="A0A380MJK3"/>
<feature type="domain" description="CstA N-terminal" evidence="8">
    <location>
        <begin position="340"/>
        <end position="452"/>
    </location>
</feature>
<feature type="transmembrane region" description="Helical" evidence="7">
    <location>
        <begin position="388"/>
        <end position="406"/>
    </location>
</feature>
<evidence type="ECO:0000256" key="4">
    <source>
        <dbReference type="ARBA" id="ARBA00022692"/>
    </source>
</evidence>
<keyword evidence="10" id="KW-1185">Reference proteome</keyword>
<dbReference type="OrthoDB" id="9761224at2"/>
<keyword evidence="3" id="KW-1003">Cell membrane</keyword>
<feature type="transmembrane region" description="Helical" evidence="7">
    <location>
        <begin position="202"/>
        <end position="223"/>
    </location>
</feature>
<sequence length="500" mass="54590">MLIFLFCVALLVTGYFIYGSIAERIFGIKPERATPAHAQADGVDYVPMSKVKIWLIQLLNIAGTGPIFGPILGALYGPVAMLWIVLGCIFAGAVHDYYCGMISVRNGGASIPHMAGRYIGLPVKHLINVIALILLVLVGVVFVVSPAGLLTQLTEQILGRSGELVQKGNSAHDYLVTTWVCIIFAYYIIATLLPIDKIIGRVYPLFGALLMFMTAGMLFGLLFEGIPLFQTVGLDEGMGIGDFFKNFYPAENMPIFPLIFVTITCGAISGFHATQTPMMARCMQNEREGRFIFYGAMITEGVIALIWCMVGLSFYDDVQMLNEAIKSGTPSKVVYEAAISMLGTFGGMLAVLGVVVLPITSGDTAFRAARLQIAEFFHIEQGSVKNRLMLTLPLFAIGIALTQIDFSVLWRYFGWANQTTATIMLWTAAAYLYRHGKCHWICTVPAIWMTAVCGTYLAFAKIGFGLNWTVSLIFGVIATIAVTAAFLIVLKPKHVLNSDD</sequence>
<evidence type="ECO:0000256" key="2">
    <source>
        <dbReference type="ARBA" id="ARBA00007755"/>
    </source>
</evidence>
<comment type="similarity">
    <text evidence="2">Belongs to the peptide transporter carbon starvation (CstA) (TC 2.A.114) family.</text>
</comment>
<feature type="transmembrane region" description="Helical" evidence="7">
    <location>
        <begin position="465"/>
        <end position="490"/>
    </location>
</feature>
<evidence type="ECO:0000256" key="1">
    <source>
        <dbReference type="ARBA" id="ARBA00004651"/>
    </source>
</evidence>
<evidence type="ECO:0000256" key="3">
    <source>
        <dbReference type="ARBA" id="ARBA00022475"/>
    </source>
</evidence>
<protein>
    <submittedName>
        <fullName evidence="9">Carbon starvation protein A</fullName>
    </submittedName>
</protein>
<evidence type="ECO:0000313" key="9">
    <source>
        <dbReference type="EMBL" id="SUO92083.1"/>
    </source>
</evidence>
<comment type="subcellular location">
    <subcellularLocation>
        <location evidence="1">Cell membrane</location>
        <topology evidence="1">Multi-pass membrane protein</topology>
    </subcellularLocation>
</comment>
<proteinExistence type="inferred from homology"/>
<organism evidence="9 10">
    <name type="scientific">Suttonella indologenes</name>
    <dbReference type="NCBI Taxonomy" id="13276"/>
    <lineage>
        <taxon>Bacteria</taxon>
        <taxon>Pseudomonadati</taxon>
        <taxon>Pseudomonadota</taxon>
        <taxon>Gammaproteobacteria</taxon>
        <taxon>Cardiobacteriales</taxon>
        <taxon>Cardiobacteriaceae</taxon>
        <taxon>Suttonella</taxon>
    </lineage>
</organism>
<dbReference type="PANTHER" id="PTHR30252">
    <property type="entry name" value="INNER MEMBRANE PEPTIDE TRANSPORTER"/>
    <property type="match status" value="1"/>
</dbReference>
<feature type="transmembrane region" description="Helical" evidence="7">
    <location>
        <begin position="412"/>
        <end position="433"/>
    </location>
</feature>
<dbReference type="PANTHER" id="PTHR30252:SF4">
    <property type="entry name" value="CARBON STARVATION"/>
    <property type="match status" value="1"/>
</dbReference>
<name>A0A380MJK3_9GAMM</name>
<dbReference type="RefSeq" id="WP_115217684.1">
    <property type="nucleotide sequence ID" value="NZ_UHIA01000003.1"/>
</dbReference>
<dbReference type="InterPro" id="IPR003706">
    <property type="entry name" value="CstA_N"/>
</dbReference>
<evidence type="ECO:0000313" key="10">
    <source>
        <dbReference type="Proteomes" id="UP000254575"/>
    </source>
</evidence>
<keyword evidence="6 7" id="KW-0472">Membrane</keyword>
<feature type="transmembrane region" description="Helical" evidence="7">
    <location>
        <begin position="335"/>
        <end position="357"/>
    </location>
</feature>
<keyword evidence="4 7" id="KW-0812">Transmembrane</keyword>
<evidence type="ECO:0000259" key="8">
    <source>
        <dbReference type="Pfam" id="PF02554"/>
    </source>
</evidence>
<feature type="transmembrane region" description="Helical" evidence="7">
    <location>
        <begin position="125"/>
        <end position="144"/>
    </location>
</feature>
<feature type="transmembrane region" description="Helical" evidence="7">
    <location>
        <begin position="291"/>
        <end position="315"/>
    </location>
</feature>
<accession>A0A380MJK3</accession>
<dbReference type="Proteomes" id="UP000254575">
    <property type="component" value="Unassembled WGS sequence"/>
</dbReference>
<dbReference type="GO" id="GO:0005886">
    <property type="term" value="C:plasma membrane"/>
    <property type="evidence" value="ECO:0007669"/>
    <property type="project" value="UniProtKB-SubCell"/>
</dbReference>
<feature type="transmembrane region" description="Helical" evidence="7">
    <location>
        <begin position="253"/>
        <end position="271"/>
    </location>
</feature>
<keyword evidence="5 7" id="KW-1133">Transmembrane helix</keyword>
<evidence type="ECO:0000256" key="6">
    <source>
        <dbReference type="ARBA" id="ARBA00023136"/>
    </source>
</evidence>
<dbReference type="InterPro" id="IPR051605">
    <property type="entry name" value="CstA"/>
</dbReference>
<dbReference type="Pfam" id="PF02554">
    <property type="entry name" value="CstA"/>
    <property type="match status" value="3"/>
</dbReference>
<feature type="transmembrane region" description="Helical" evidence="7">
    <location>
        <begin position="440"/>
        <end position="459"/>
    </location>
</feature>